<evidence type="ECO:0000313" key="8">
    <source>
        <dbReference type="Proteomes" id="UP000199092"/>
    </source>
</evidence>
<gene>
    <name evidence="7" type="ORF">SAMN04488543_3035</name>
</gene>
<dbReference type="SUPFAM" id="SSF52172">
    <property type="entry name" value="CheY-like"/>
    <property type="match status" value="1"/>
</dbReference>
<evidence type="ECO:0000256" key="1">
    <source>
        <dbReference type="ARBA" id="ARBA00022679"/>
    </source>
</evidence>
<evidence type="ECO:0000256" key="3">
    <source>
        <dbReference type="ARBA" id="ARBA00023015"/>
    </source>
</evidence>
<keyword evidence="4" id="KW-0804">Transcription</keyword>
<dbReference type="PIRSF" id="PIRSF036625">
    <property type="entry name" value="GAF_ANTAR"/>
    <property type="match status" value="1"/>
</dbReference>
<accession>A0A1H1XN71</accession>
<dbReference type="OrthoDB" id="7466251at2"/>
<evidence type="ECO:0000313" key="7">
    <source>
        <dbReference type="EMBL" id="SDT10166.1"/>
    </source>
</evidence>
<dbReference type="Proteomes" id="UP000199092">
    <property type="component" value="Chromosome I"/>
</dbReference>
<sequence length="257" mass="27176">MTTEGSGAEQERAVEERGAEEEDLRESLAGLSGLASNRLPLVELLTRVAGLAVQAIPGADGAGLTLLEEGRSDTIVTTADFVAEIDAIQYGIGQGPCIMAAAEARTVISGSLGADVRWRRFGGGVARLGVHSVVSLPLLTPDGVVGAMNVYARSKDVFDERAAALGEMFAAPAAIAVQNAQVLEQTRRLAAQLQATLDTRMVIERAVGIVMSRSGVSEDEALNRLRSLSQHEHAKLLTIAENLIDGAVRRARSQRRP</sequence>
<dbReference type="EMBL" id="LT629749">
    <property type="protein sequence ID" value="SDT10166.1"/>
    <property type="molecule type" value="Genomic_DNA"/>
</dbReference>
<protein>
    <submittedName>
        <fullName evidence="7">GAF domain-containing protein</fullName>
    </submittedName>
</protein>
<evidence type="ECO:0000259" key="6">
    <source>
        <dbReference type="PROSITE" id="PS50921"/>
    </source>
</evidence>
<name>A0A1H1XN71_9ACTN</name>
<dbReference type="SMART" id="SM00065">
    <property type="entry name" value="GAF"/>
    <property type="match status" value="1"/>
</dbReference>
<evidence type="ECO:0000256" key="4">
    <source>
        <dbReference type="ARBA" id="ARBA00023163"/>
    </source>
</evidence>
<dbReference type="InterPro" id="IPR012074">
    <property type="entry name" value="GAF_ANTAR"/>
</dbReference>
<dbReference type="InterPro" id="IPR003018">
    <property type="entry name" value="GAF"/>
</dbReference>
<feature type="domain" description="ANTAR" evidence="6">
    <location>
        <begin position="183"/>
        <end position="244"/>
    </location>
</feature>
<dbReference type="GO" id="GO:0003723">
    <property type="term" value="F:RNA binding"/>
    <property type="evidence" value="ECO:0007669"/>
    <property type="project" value="InterPro"/>
</dbReference>
<dbReference type="AlphaFoldDB" id="A0A1H1XN71"/>
<keyword evidence="3" id="KW-0805">Transcription regulation</keyword>
<dbReference type="Gene3D" id="1.10.10.10">
    <property type="entry name" value="Winged helix-like DNA-binding domain superfamily/Winged helix DNA-binding domain"/>
    <property type="match status" value="1"/>
</dbReference>
<dbReference type="Pfam" id="PF03861">
    <property type="entry name" value="ANTAR"/>
    <property type="match status" value="1"/>
</dbReference>
<keyword evidence="1" id="KW-0808">Transferase</keyword>
<evidence type="ECO:0000256" key="2">
    <source>
        <dbReference type="ARBA" id="ARBA00022777"/>
    </source>
</evidence>
<feature type="region of interest" description="Disordered" evidence="5">
    <location>
        <begin position="1"/>
        <end position="25"/>
    </location>
</feature>
<dbReference type="SMART" id="SM01012">
    <property type="entry name" value="ANTAR"/>
    <property type="match status" value="1"/>
</dbReference>
<dbReference type="GO" id="GO:0016301">
    <property type="term" value="F:kinase activity"/>
    <property type="evidence" value="ECO:0007669"/>
    <property type="project" value="UniProtKB-KW"/>
</dbReference>
<keyword evidence="2" id="KW-0418">Kinase</keyword>
<keyword evidence="8" id="KW-1185">Reference proteome</keyword>
<evidence type="ECO:0000256" key="5">
    <source>
        <dbReference type="SAM" id="MobiDB-lite"/>
    </source>
</evidence>
<dbReference type="InterPro" id="IPR036388">
    <property type="entry name" value="WH-like_DNA-bd_sf"/>
</dbReference>
<dbReference type="SUPFAM" id="SSF55781">
    <property type="entry name" value="GAF domain-like"/>
    <property type="match status" value="1"/>
</dbReference>
<dbReference type="InterPro" id="IPR005561">
    <property type="entry name" value="ANTAR"/>
</dbReference>
<dbReference type="InterPro" id="IPR011006">
    <property type="entry name" value="CheY-like_superfamily"/>
</dbReference>
<dbReference type="PROSITE" id="PS50921">
    <property type="entry name" value="ANTAR"/>
    <property type="match status" value="1"/>
</dbReference>
<dbReference type="InterPro" id="IPR029016">
    <property type="entry name" value="GAF-like_dom_sf"/>
</dbReference>
<dbReference type="Gene3D" id="3.30.450.40">
    <property type="match status" value="1"/>
</dbReference>
<organism evidence="7 8">
    <name type="scientific">Friedmanniella luteola</name>
    <dbReference type="NCBI Taxonomy" id="546871"/>
    <lineage>
        <taxon>Bacteria</taxon>
        <taxon>Bacillati</taxon>
        <taxon>Actinomycetota</taxon>
        <taxon>Actinomycetes</taxon>
        <taxon>Propionibacteriales</taxon>
        <taxon>Nocardioidaceae</taxon>
        <taxon>Friedmanniella</taxon>
    </lineage>
</organism>
<dbReference type="Pfam" id="PF13185">
    <property type="entry name" value="GAF_2"/>
    <property type="match status" value="1"/>
</dbReference>
<dbReference type="RefSeq" id="WP_091413891.1">
    <property type="nucleotide sequence ID" value="NZ_LT629749.1"/>
</dbReference>
<dbReference type="STRING" id="546871.SAMN04488543_3035"/>
<reference evidence="7 8" key="1">
    <citation type="submission" date="2016-10" db="EMBL/GenBank/DDBJ databases">
        <authorList>
            <person name="de Groot N.N."/>
        </authorList>
    </citation>
    <scope>NUCLEOTIDE SEQUENCE [LARGE SCALE GENOMIC DNA]</scope>
    <source>
        <strain evidence="7 8">DSM 21741</strain>
    </source>
</reference>
<proteinExistence type="predicted"/>